<dbReference type="GO" id="GO:0003700">
    <property type="term" value="F:DNA-binding transcription factor activity"/>
    <property type="evidence" value="ECO:0007669"/>
    <property type="project" value="InterPro"/>
</dbReference>
<reference evidence="6 8" key="1">
    <citation type="submission" date="2016-06" db="EMBL/GenBank/DDBJ databases">
        <authorList>
            <person name="Kjaerup R.B."/>
            <person name="Dalgaard T.S."/>
            <person name="Juul-Madsen H.R."/>
        </authorList>
    </citation>
    <scope>NUCLEOTIDE SEQUENCE [LARGE SCALE GENOMIC DNA]</scope>
    <source>
        <strain evidence="6">Orrdi1</strain>
    </source>
</reference>
<name>A0A1C3K6R2_9BURK</name>
<keyword evidence="4" id="KW-0804">Transcription</keyword>
<dbReference type="STRING" id="1851544.ODI_03328"/>
<dbReference type="InterPro" id="IPR058163">
    <property type="entry name" value="LysR-type_TF_proteobact-type"/>
</dbReference>
<dbReference type="GO" id="GO:0043565">
    <property type="term" value="F:sequence-specific DNA binding"/>
    <property type="evidence" value="ECO:0007669"/>
    <property type="project" value="TreeGrafter"/>
</dbReference>
<dbReference type="Proteomes" id="UP000078558">
    <property type="component" value="Chromosome I"/>
</dbReference>
<dbReference type="InterPro" id="IPR005119">
    <property type="entry name" value="LysR_subst-bd"/>
</dbReference>
<evidence type="ECO:0000313" key="7">
    <source>
        <dbReference type="EMBL" id="SOE46132.1"/>
    </source>
</evidence>
<dbReference type="Gene3D" id="1.10.10.10">
    <property type="entry name" value="Winged helix-like DNA-binding domain superfamily/Winged helix DNA-binding domain"/>
    <property type="match status" value="1"/>
</dbReference>
<comment type="similarity">
    <text evidence="1">Belongs to the LysR transcriptional regulatory family.</text>
</comment>
<dbReference type="InterPro" id="IPR000847">
    <property type="entry name" value="LysR_HTH_N"/>
</dbReference>
<evidence type="ECO:0000313" key="8">
    <source>
        <dbReference type="Proteomes" id="UP000078558"/>
    </source>
</evidence>
<evidence type="ECO:0000256" key="3">
    <source>
        <dbReference type="ARBA" id="ARBA00023125"/>
    </source>
</evidence>
<dbReference type="KEGG" id="odi:ODI_R0149"/>
<accession>A0A1C3K6R2</accession>
<organism evidence="6 8">
    <name type="scientific">Orrella dioscoreae</name>
    <dbReference type="NCBI Taxonomy" id="1851544"/>
    <lineage>
        <taxon>Bacteria</taxon>
        <taxon>Pseudomonadati</taxon>
        <taxon>Pseudomonadota</taxon>
        <taxon>Betaproteobacteria</taxon>
        <taxon>Burkholderiales</taxon>
        <taxon>Alcaligenaceae</taxon>
        <taxon>Orrella</taxon>
    </lineage>
</organism>
<dbReference type="InterPro" id="IPR036388">
    <property type="entry name" value="WH-like_DNA-bd_sf"/>
</dbReference>
<dbReference type="Gene3D" id="3.40.190.290">
    <property type="match status" value="1"/>
</dbReference>
<dbReference type="AlphaFoldDB" id="A0A1C3K6R2"/>
<dbReference type="SUPFAM" id="SSF46785">
    <property type="entry name" value="Winged helix' DNA-binding domain"/>
    <property type="match status" value="1"/>
</dbReference>
<evidence type="ECO:0000256" key="2">
    <source>
        <dbReference type="ARBA" id="ARBA00023015"/>
    </source>
</evidence>
<dbReference type="InterPro" id="IPR036390">
    <property type="entry name" value="WH_DNA-bd_sf"/>
</dbReference>
<dbReference type="PANTHER" id="PTHR30537:SF5">
    <property type="entry name" value="HTH-TYPE TRANSCRIPTIONAL ACTIVATOR TTDR-RELATED"/>
    <property type="match status" value="1"/>
</dbReference>
<evidence type="ECO:0000256" key="1">
    <source>
        <dbReference type="ARBA" id="ARBA00009437"/>
    </source>
</evidence>
<dbReference type="EMBL" id="LT907988">
    <property type="protein sequence ID" value="SOE46132.1"/>
    <property type="molecule type" value="Genomic_DNA"/>
</dbReference>
<keyword evidence="8" id="KW-1185">Reference proteome</keyword>
<sequence length="298" mass="33085">MDRIKAIEVFVAVVDNGSLTRAAERLDVTPAMVGKVLAQLETHLGVQLIRRTTRQQSLTDAGRRFYEEGRRVLEQLSWAEASVTDLQAQGQATLRISCATTLGQCLIAPALAGFQQEHPNVRLVLELSNSHVNPVEEGFDLLLRVGALDPDLDLVAIRLGDYRMALCASPEYLAVHGTPEHVEHLVSHRCLGNLVWNRRSTWNLLIGEAPQPWPDAIFLSNDGPALRQVSLAGGGILLQPEMLVEEDIASGRLIPLLEDYLPASRPIHALYRRDRFPLAKVSSLVDYLRRTLRSTLQD</sequence>
<dbReference type="RefSeq" id="WP_067758458.1">
    <property type="nucleotide sequence ID" value="NZ_LT907988.1"/>
</dbReference>
<dbReference type="GO" id="GO:0006351">
    <property type="term" value="P:DNA-templated transcription"/>
    <property type="evidence" value="ECO:0007669"/>
    <property type="project" value="TreeGrafter"/>
</dbReference>
<evidence type="ECO:0000259" key="5">
    <source>
        <dbReference type="PROSITE" id="PS50931"/>
    </source>
</evidence>
<dbReference type="PANTHER" id="PTHR30537">
    <property type="entry name" value="HTH-TYPE TRANSCRIPTIONAL REGULATOR"/>
    <property type="match status" value="1"/>
</dbReference>
<reference evidence="7 8" key="2">
    <citation type="submission" date="2017-08" db="EMBL/GenBank/DDBJ databases">
        <authorList>
            <person name="de Groot N.N."/>
        </authorList>
    </citation>
    <scope>NUCLEOTIDE SEQUENCE [LARGE SCALE GENOMIC DNA]</scope>
    <source>
        <strain evidence="7">Orrdi1</strain>
    </source>
</reference>
<protein>
    <submittedName>
        <fullName evidence="6">Transcriptional regulator, LysR family</fullName>
    </submittedName>
</protein>
<proteinExistence type="inferred from homology"/>
<keyword evidence="3" id="KW-0238">DNA-binding</keyword>
<gene>
    <name evidence="6" type="ORF">ODI_03328</name>
    <name evidence="7" type="ORF">ODI_R0149</name>
</gene>
<feature type="domain" description="HTH lysR-type" evidence="5">
    <location>
        <begin position="1"/>
        <end position="59"/>
    </location>
</feature>
<dbReference type="Pfam" id="PF03466">
    <property type="entry name" value="LysR_substrate"/>
    <property type="match status" value="1"/>
</dbReference>
<dbReference type="OrthoDB" id="9026421at2"/>
<dbReference type="EMBL" id="FLRC01000052">
    <property type="protein sequence ID" value="SBT27221.1"/>
    <property type="molecule type" value="Genomic_DNA"/>
</dbReference>
<dbReference type="PROSITE" id="PS50931">
    <property type="entry name" value="HTH_LYSR"/>
    <property type="match status" value="1"/>
</dbReference>
<evidence type="ECO:0000256" key="4">
    <source>
        <dbReference type="ARBA" id="ARBA00023163"/>
    </source>
</evidence>
<keyword evidence="2" id="KW-0805">Transcription regulation</keyword>
<evidence type="ECO:0000313" key="6">
    <source>
        <dbReference type="EMBL" id="SBT27221.1"/>
    </source>
</evidence>
<dbReference type="Pfam" id="PF00126">
    <property type="entry name" value="HTH_1"/>
    <property type="match status" value="1"/>
</dbReference>
<dbReference type="SUPFAM" id="SSF53850">
    <property type="entry name" value="Periplasmic binding protein-like II"/>
    <property type="match status" value="1"/>
</dbReference>
<dbReference type="FunFam" id="1.10.10.10:FF:000001">
    <property type="entry name" value="LysR family transcriptional regulator"/>
    <property type="match status" value="1"/>
</dbReference>